<evidence type="ECO:0000256" key="7">
    <source>
        <dbReference type="ARBA" id="ARBA00023244"/>
    </source>
</evidence>
<reference evidence="12" key="1">
    <citation type="submission" date="2018-01" db="EMBL/GenBank/DDBJ databases">
        <title>An insight into the sialome of Amazonian anophelines.</title>
        <authorList>
            <person name="Ribeiro J.M."/>
            <person name="Scarpassa V."/>
            <person name="Calvo E."/>
        </authorList>
    </citation>
    <scope>NUCLEOTIDE SEQUENCE</scope>
</reference>
<comment type="function">
    <text evidence="2">Tetrapolymerization of the monopyrrole PBG into the hydroxymethylbilane pre-uroporphyrinogen in several discrete steps.</text>
</comment>
<evidence type="ECO:0000256" key="3">
    <source>
        <dbReference type="ARBA" id="ARBA00004735"/>
    </source>
</evidence>
<dbReference type="FunFam" id="3.40.190.10:FF:000004">
    <property type="entry name" value="Porphobilinogen deaminase"/>
    <property type="match status" value="1"/>
</dbReference>
<dbReference type="PROSITE" id="PS00533">
    <property type="entry name" value="PORPHOBILINOGEN_DEAM"/>
    <property type="match status" value="1"/>
</dbReference>
<dbReference type="AlphaFoldDB" id="A0A2M4CR78"/>
<sequence>MSTTEEDRAKKTIRVGSRKSELALTQTKHVIARLQKLNPDVVYEIHTMTTVGDRVLNKSLPKIGEKSLFTKDLEDALRTGGVDFVVHSLKDLPTALPVGMAIGAVLEREDPRDALVLNERHRGSTLASLPRGSLIGTSSLRRSAQLARYYRHLNVCDIRGNLNTRLAKLDADASKFAGIILAQAGLVRMGWNERIDQVIEPSEILYAVGQGALAVECRSNDEYILGMLAKLCHLETQCRILTERSFLRTLGGGCSAPVAVRTELKRQADSDSSNNNSSNVQRKRSSVDTEQGTFQLQVEGAVWSLDGKTEIRTSGECTLDLSAVDHKCVIDTTPPKKKAKVNDEDNGADGGGGDHHANDGNGAAPSDTTKPLITGCPIDHEQLQGKRKSPEIIRDTDVLLPGCSKDGSRLNLSKFIDIHGELFKKCPYSSELTKIVTEARKSTSADGNGVDDELQGNTVIETNVKKDDGELCPSTHFPVGQEVMGDCPFVSTEEKVDLLLAGAMAGCPMAAKTKPTKDAETRPDLKPTNDGNGDRRHDGTTEGNNSILPPTDKCPFLAAKVLDYNENLDRRQLGPEPKLEDNSEQLFCGMHRHAFIELTVFERCEKLGYDLAHDLIAKGALAVMKCAQNEIHSKVGTS</sequence>
<evidence type="ECO:0000256" key="5">
    <source>
        <dbReference type="ARBA" id="ARBA00012655"/>
    </source>
</evidence>
<dbReference type="FunFam" id="3.40.190.10:FF:000005">
    <property type="entry name" value="Porphobilinogen deaminase"/>
    <property type="match status" value="1"/>
</dbReference>
<evidence type="ECO:0000259" key="11">
    <source>
        <dbReference type="Pfam" id="PF03900"/>
    </source>
</evidence>
<dbReference type="SUPFAM" id="SSF54782">
    <property type="entry name" value="Porphobilinogen deaminase (hydroxymethylbilane synthase), C-terminal domain"/>
    <property type="match status" value="1"/>
</dbReference>
<dbReference type="PRINTS" id="PR00151">
    <property type="entry name" value="PORPHBDMNASE"/>
</dbReference>
<dbReference type="NCBIfam" id="TIGR00212">
    <property type="entry name" value="hemC"/>
    <property type="match status" value="1"/>
</dbReference>
<dbReference type="UniPathway" id="UPA00251">
    <property type="reaction ID" value="UER00319"/>
</dbReference>
<protein>
    <recommendedName>
        <fullName evidence="5">hydroxymethylbilane synthase</fullName>
        <ecNumber evidence="5">2.5.1.61</ecNumber>
    </recommendedName>
    <alternativeName>
        <fullName evidence="8">Hydroxymethylbilane synthase</fullName>
    </alternativeName>
</protein>
<comment type="similarity">
    <text evidence="4">Belongs to the HMBS family.</text>
</comment>
<dbReference type="Gene3D" id="3.40.190.10">
    <property type="entry name" value="Periplasmic binding protein-like II"/>
    <property type="match status" value="2"/>
</dbReference>
<dbReference type="CDD" id="cd13645">
    <property type="entry name" value="PBP2_HuPBGD_like"/>
    <property type="match status" value="1"/>
</dbReference>
<dbReference type="PANTHER" id="PTHR11557">
    <property type="entry name" value="PORPHOBILINOGEN DEAMINASE"/>
    <property type="match status" value="1"/>
</dbReference>
<dbReference type="Pfam" id="PF01379">
    <property type="entry name" value="Porphobil_deam"/>
    <property type="match status" value="1"/>
</dbReference>
<evidence type="ECO:0000256" key="8">
    <source>
        <dbReference type="ARBA" id="ARBA00033064"/>
    </source>
</evidence>
<evidence type="ECO:0000256" key="9">
    <source>
        <dbReference type="SAM" id="MobiDB-lite"/>
    </source>
</evidence>
<dbReference type="InterPro" id="IPR036803">
    <property type="entry name" value="Porphobilinogen_deaminase_C_sf"/>
</dbReference>
<proteinExistence type="inferred from homology"/>
<dbReference type="InterPro" id="IPR022417">
    <property type="entry name" value="Porphobilin_deaminase_N"/>
</dbReference>
<dbReference type="GO" id="GO:0006782">
    <property type="term" value="P:protoporphyrinogen IX biosynthetic process"/>
    <property type="evidence" value="ECO:0007669"/>
    <property type="project" value="UniProtKB-UniPathway"/>
</dbReference>
<dbReference type="InterPro" id="IPR022418">
    <property type="entry name" value="Porphobilinogen_deaminase_C"/>
</dbReference>
<dbReference type="EMBL" id="GGFL01003658">
    <property type="protein sequence ID" value="MBW67836.1"/>
    <property type="molecule type" value="Transcribed_RNA"/>
</dbReference>
<dbReference type="GO" id="GO:0004418">
    <property type="term" value="F:hydroxymethylbilane synthase activity"/>
    <property type="evidence" value="ECO:0007669"/>
    <property type="project" value="UniProtKB-EC"/>
</dbReference>
<comment type="cofactor">
    <cofactor evidence="1">
        <name>dipyrromethane</name>
        <dbReference type="ChEBI" id="CHEBI:60342"/>
    </cofactor>
</comment>
<feature type="compositionally biased region" description="Low complexity" evidence="9">
    <location>
        <begin position="270"/>
        <end position="279"/>
    </location>
</feature>
<evidence type="ECO:0000256" key="4">
    <source>
        <dbReference type="ARBA" id="ARBA00005638"/>
    </source>
</evidence>
<dbReference type="GO" id="GO:0005737">
    <property type="term" value="C:cytoplasm"/>
    <property type="evidence" value="ECO:0007669"/>
    <property type="project" value="TreeGrafter"/>
</dbReference>
<dbReference type="Pfam" id="PF03900">
    <property type="entry name" value="Porphobil_deamC"/>
    <property type="match status" value="1"/>
</dbReference>
<feature type="region of interest" description="Disordered" evidence="9">
    <location>
        <begin position="334"/>
        <end position="388"/>
    </location>
</feature>
<dbReference type="EC" id="2.5.1.61" evidence="5"/>
<feature type="domain" description="Porphobilinogen deaminase C-terminal" evidence="11">
    <location>
        <begin position="239"/>
        <end position="317"/>
    </location>
</feature>
<evidence type="ECO:0000256" key="1">
    <source>
        <dbReference type="ARBA" id="ARBA00001916"/>
    </source>
</evidence>
<feature type="compositionally biased region" description="Basic and acidic residues" evidence="9">
    <location>
        <begin position="378"/>
        <end position="388"/>
    </location>
</feature>
<dbReference type="Gene3D" id="3.30.160.40">
    <property type="entry name" value="Porphobilinogen deaminase, C-terminal domain"/>
    <property type="match status" value="1"/>
</dbReference>
<keyword evidence="6" id="KW-0808">Transferase</keyword>
<feature type="region of interest" description="Disordered" evidence="9">
    <location>
        <begin position="511"/>
        <end position="550"/>
    </location>
</feature>
<feature type="region of interest" description="Disordered" evidence="9">
    <location>
        <begin position="265"/>
        <end position="291"/>
    </location>
</feature>
<dbReference type="VEuPathDB" id="VectorBase:ADAR2_007896"/>
<dbReference type="SUPFAM" id="SSF53850">
    <property type="entry name" value="Periplasmic binding protein-like II"/>
    <property type="match status" value="1"/>
</dbReference>
<comment type="pathway">
    <text evidence="3">Porphyrin-containing compound metabolism; protoporphyrin-IX biosynthesis; coproporphyrinogen-III from 5-aminolevulinate: step 2/4.</text>
</comment>
<organism evidence="12">
    <name type="scientific">Anopheles darlingi</name>
    <name type="common">Mosquito</name>
    <dbReference type="NCBI Taxonomy" id="43151"/>
    <lineage>
        <taxon>Eukaryota</taxon>
        <taxon>Metazoa</taxon>
        <taxon>Ecdysozoa</taxon>
        <taxon>Arthropoda</taxon>
        <taxon>Hexapoda</taxon>
        <taxon>Insecta</taxon>
        <taxon>Pterygota</taxon>
        <taxon>Neoptera</taxon>
        <taxon>Endopterygota</taxon>
        <taxon>Diptera</taxon>
        <taxon>Nematocera</taxon>
        <taxon>Culicoidea</taxon>
        <taxon>Culicidae</taxon>
        <taxon>Anophelinae</taxon>
        <taxon>Anopheles</taxon>
    </lineage>
</organism>
<feature type="compositionally biased region" description="Basic and acidic residues" evidence="9">
    <location>
        <begin position="515"/>
        <end position="540"/>
    </location>
</feature>
<dbReference type="InterPro" id="IPR000860">
    <property type="entry name" value="HemC"/>
</dbReference>
<feature type="domain" description="Porphobilinogen deaminase N-terminal" evidence="10">
    <location>
        <begin position="13"/>
        <end position="224"/>
    </location>
</feature>
<dbReference type="InterPro" id="IPR022419">
    <property type="entry name" value="Porphobilin_deaminase_cofac_BS"/>
</dbReference>
<keyword evidence="7" id="KW-0627">Porphyrin biosynthesis</keyword>
<evidence type="ECO:0000256" key="6">
    <source>
        <dbReference type="ARBA" id="ARBA00022679"/>
    </source>
</evidence>
<evidence type="ECO:0000313" key="12">
    <source>
        <dbReference type="EMBL" id="MBW67836.1"/>
    </source>
</evidence>
<accession>A0A2M4CR78</accession>
<dbReference type="PANTHER" id="PTHR11557:SF0">
    <property type="entry name" value="PORPHOBILINOGEN DEAMINASE"/>
    <property type="match status" value="1"/>
</dbReference>
<evidence type="ECO:0000256" key="2">
    <source>
        <dbReference type="ARBA" id="ARBA00002869"/>
    </source>
</evidence>
<evidence type="ECO:0000259" key="10">
    <source>
        <dbReference type="Pfam" id="PF01379"/>
    </source>
</evidence>
<name>A0A2M4CR78_ANODA</name>